<gene>
    <name evidence="1" type="ORF">D8674_004326</name>
</gene>
<keyword evidence="1" id="KW-0808">Transferase</keyword>
<organism evidence="1 2">
    <name type="scientific">Pyrus ussuriensis x Pyrus communis</name>
    <dbReference type="NCBI Taxonomy" id="2448454"/>
    <lineage>
        <taxon>Eukaryota</taxon>
        <taxon>Viridiplantae</taxon>
        <taxon>Streptophyta</taxon>
        <taxon>Embryophyta</taxon>
        <taxon>Tracheophyta</taxon>
        <taxon>Spermatophyta</taxon>
        <taxon>Magnoliopsida</taxon>
        <taxon>eudicotyledons</taxon>
        <taxon>Gunneridae</taxon>
        <taxon>Pentapetalae</taxon>
        <taxon>rosids</taxon>
        <taxon>fabids</taxon>
        <taxon>Rosales</taxon>
        <taxon>Rosaceae</taxon>
        <taxon>Amygdaloideae</taxon>
        <taxon>Maleae</taxon>
        <taxon>Pyrus</taxon>
    </lineage>
</organism>
<dbReference type="Proteomes" id="UP000327157">
    <property type="component" value="Chromosome 10"/>
</dbReference>
<reference evidence="1 2" key="3">
    <citation type="submission" date="2019-11" db="EMBL/GenBank/DDBJ databases">
        <title>A de novo genome assembly of a pear dwarfing rootstock.</title>
        <authorList>
            <person name="Wang F."/>
            <person name="Wang J."/>
            <person name="Li S."/>
            <person name="Zhang Y."/>
            <person name="Fang M."/>
            <person name="Ma L."/>
            <person name="Zhao Y."/>
            <person name="Jiang S."/>
        </authorList>
    </citation>
    <scope>NUCLEOTIDE SEQUENCE [LARGE SCALE GENOMIC DNA]</scope>
    <source>
        <strain evidence="1">S2</strain>
        <tissue evidence="1">Leaf</tissue>
    </source>
</reference>
<dbReference type="OrthoDB" id="5835829at2759"/>
<accession>A0A5N5FNU5</accession>
<reference evidence="2" key="2">
    <citation type="submission" date="2019-10" db="EMBL/GenBank/DDBJ databases">
        <title>A de novo genome assembly of a pear dwarfing rootstock.</title>
        <authorList>
            <person name="Wang F."/>
            <person name="Wang J."/>
            <person name="Li S."/>
            <person name="Zhang Y."/>
            <person name="Fang M."/>
            <person name="Ma L."/>
            <person name="Zhao Y."/>
            <person name="Jiang S."/>
        </authorList>
    </citation>
    <scope>NUCLEOTIDE SEQUENCE [LARGE SCALE GENOMIC DNA]</scope>
</reference>
<dbReference type="GO" id="GO:0016740">
    <property type="term" value="F:transferase activity"/>
    <property type="evidence" value="ECO:0007669"/>
    <property type="project" value="UniProtKB-KW"/>
</dbReference>
<protein>
    <submittedName>
        <fullName evidence="1">Anthocyanidin 3-O-glucosyltransferase 2-like</fullName>
    </submittedName>
</protein>
<proteinExistence type="predicted"/>
<reference evidence="1 2" key="1">
    <citation type="submission" date="2019-09" db="EMBL/GenBank/DDBJ databases">
        <authorList>
            <person name="Ou C."/>
        </authorList>
    </citation>
    <scope>NUCLEOTIDE SEQUENCE [LARGE SCALE GENOMIC DNA]</scope>
    <source>
        <strain evidence="1">S2</strain>
        <tissue evidence="1">Leaf</tissue>
    </source>
</reference>
<evidence type="ECO:0000313" key="2">
    <source>
        <dbReference type="Proteomes" id="UP000327157"/>
    </source>
</evidence>
<comment type="caution">
    <text evidence="1">The sequence shown here is derived from an EMBL/GenBank/DDBJ whole genome shotgun (WGS) entry which is preliminary data.</text>
</comment>
<dbReference type="AlphaFoldDB" id="A0A5N5FNU5"/>
<evidence type="ECO:0000313" key="1">
    <source>
        <dbReference type="EMBL" id="KAB2603321.1"/>
    </source>
</evidence>
<name>A0A5N5FNU5_9ROSA</name>
<keyword evidence="2" id="KW-1185">Reference proteome</keyword>
<sequence length="89" mass="10184">MPCNLFVHIYTDLIRHELFPNYASLDSDNQIANGDGNDDDPLQKDNILEIVPRLSTMHIADLSEKVVPLLHQMTTRLEFLSRDKSHAPE</sequence>
<dbReference type="EMBL" id="SMOL01000695">
    <property type="protein sequence ID" value="KAB2603321.1"/>
    <property type="molecule type" value="Genomic_DNA"/>
</dbReference>